<dbReference type="InterPro" id="IPR038696">
    <property type="entry name" value="IalB_sf"/>
</dbReference>
<protein>
    <submittedName>
        <fullName evidence="2">Invasion protein IalB</fullName>
    </submittedName>
</protein>
<evidence type="ECO:0000313" key="2">
    <source>
        <dbReference type="EMBL" id="PTN02736.1"/>
    </source>
</evidence>
<accession>A0A2T5BTI0</accession>
<proteinExistence type="predicted"/>
<dbReference type="EMBL" id="QAAA01000005">
    <property type="protein sequence ID" value="PTN02736.1"/>
    <property type="molecule type" value="Genomic_DNA"/>
</dbReference>
<organism evidence="2 3">
    <name type="scientific">Rhodovulum imhoffii</name>
    <dbReference type="NCBI Taxonomy" id="365340"/>
    <lineage>
        <taxon>Bacteria</taxon>
        <taxon>Pseudomonadati</taxon>
        <taxon>Pseudomonadota</taxon>
        <taxon>Alphaproteobacteria</taxon>
        <taxon>Rhodobacterales</taxon>
        <taxon>Paracoccaceae</taxon>
        <taxon>Rhodovulum</taxon>
    </lineage>
</organism>
<feature type="chain" id="PRO_5015407886" evidence="1">
    <location>
        <begin position="22"/>
        <end position="203"/>
    </location>
</feature>
<dbReference type="Gene3D" id="2.60.40.1880">
    <property type="entry name" value="Invasion associated locus B (IalB) protein"/>
    <property type="match status" value="1"/>
</dbReference>
<evidence type="ECO:0000256" key="1">
    <source>
        <dbReference type="SAM" id="SignalP"/>
    </source>
</evidence>
<dbReference type="RefSeq" id="WP_107891548.1">
    <property type="nucleotide sequence ID" value="NZ_NHSI01000057.1"/>
</dbReference>
<sequence>MRDFFKTLTCAAALLATPALSQDTTETDSGLAMGTEDAQVGETYVRETFGDWALRCVRAPEDQPDPCQLYQLLNDDEGNPVAEMSIFPLPDGSNGQAAAGATIITPLETLLTEQLRLSVDSGAAKVYPFSWCSQVGCFARVGFTAEDVNAFKRGSAAKLVIVPVAAPDQKVGLGVSLKGFTAGYEALSSAATAPKPPAPETTE</sequence>
<gene>
    <name evidence="2" type="ORF">C8N32_105108</name>
</gene>
<name>A0A2T5BTI0_9RHOB</name>
<dbReference type="AlphaFoldDB" id="A0A2T5BTI0"/>
<dbReference type="Pfam" id="PF06776">
    <property type="entry name" value="IalB"/>
    <property type="match status" value="1"/>
</dbReference>
<keyword evidence="1" id="KW-0732">Signal</keyword>
<feature type="signal peptide" evidence="1">
    <location>
        <begin position="1"/>
        <end position="21"/>
    </location>
</feature>
<reference evidence="2 3" key="1">
    <citation type="submission" date="2018-04" db="EMBL/GenBank/DDBJ databases">
        <title>Genomic Encyclopedia of Archaeal and Bacterial Type Strains, Phase II (KMG-II): from individual species to whole genera.</title>
        <authorList>
            <person name="Goeker M."/>
        </authorList>
    </citation>
    <scope>NUCLEOTIDE SEQUENCE [LARGE SCALE GENOMIC DNA]</scope>
    <source>
        <strain evidence="2 3">DSM 18064</strain>
    </source>
</reference>
<evidence type="ECO:0000313" key="3">
    <source>
        <dbReference type="Proteomes" id="UP000243859"/>
    </source>
</evidence>
<keyword evidence="3" id="KW-1185">Reference proteome</keyword>
<dbReference type="Proteomes" id="UP000243859">
    <property type="component" value="Unassembled WGS sequence"/>
</dbReference>
<comment type="caution">
    <text evidence="2">The sequence shown here is derived from an EMBL/GenBank/DDBJ whole genome shotgun (WGS) entry which is preliminary data.</text>
</comment>
<dbReference type="InterPro" id="IPR010642">
    <property type="entry name" value="Invasion_prot_B"/>
</dbReference>
<dbReference type="OrthoDB" id="9797912at2"/>